<gene>
    <name evidence="8" type="ORF">DPMN_140227</name>
</gene>
<dbReference type="EMBL" id="JAIWYP010000006">
    <property type="protein sequence ID" value="KAH3811812.1"/>
    <property type="molecule type" value="Genomic_DNA"/>
</dbReference>
<keyword evidence="6" id="KW-0732">Signal</keyword>
<dbReference type="PANTHER" id="PTHR11640">
    <property type="entry name" value="NEPHRIN"/>
    <property type="match status" value="1"/>
</dbReference>
<protein>
    <recommendedName>
        <fullName evidence="7">Ig-like domain-containing protein</fullName>
    </recommendedName>
</protein>
<feature type="domain" description="Ig-like" evidence="7">
    <location>
        <begin position="430"/>
        <end position="509"/>
    </location>
</feature>
<dbReference type="InterPro" id="IPR003599">
    <property type="entry name" value="Ig_sub"/>
</dbReference>
<dbReference type="AlphaFoldDB" id="A0A9D4G7S6"/>
<evidence type="ECO:0000256" key="5">
    <source>
        <dbReference type="ARBA" id="ARBA00023319"/>
    </source>
</evidence>
<feature type="domain" description="Ig-like" evidence="7">
    <location>
        <begin position="25"/>
        <end position="116"/>
    </location>
</feature>
<dbReference type="Gene3D" id="2.60.40.10">
    <property type="entry name" value="Immunoglobulins"/>
    <property type="match status" value="4"/>
</dbReference>
<feature type="domain" description="Ig-like" evidence="7">
    <location>
        <begin position="238"/>
        <end position="316"/>
    </location>
</feature>
<dbReference type="SUPFAM" id="SSF48726">
    <property type="entry name" value="Immunoglobulin"/>
    <property type="match status" value="4"/>
</dbReference>
<comment type="subcellular location">
    <subcellularLocation>
        <location evidence="1">Membrane</location>
        <topology evidence="1">Single-pass type I membrane protein</topology>
    </subcellularLocation>
</comment>
<evidence type="ECO:0000313" key="8">
    <source>
        <dbReference type="EMBL" id="KAH3811812.1"/>
    </source>
</evidence>
<dbReference type="InterPro" id="IPR003598">
    <property type="entry name" value="Ig_sub2"/>
</dbReference>
<reference evidence="8" key="2">
    <citation type="submission" date="2020-11" db="EMBL/GenBank/DDBJ databases">
        <authorList>
            <person name="McCartney M.A."/>
            <person name="Auch B."/>
            <person name="Kono T."/>
            <person name="Mallez S."/>
            <person name="Becker A."/>
            <person name="Gohl D.M."/>
            <person name="Silverstein K.A.T."/>
            <person name="Koren S."/>
            <person name="Bechman K.B."/>
            <person name="Herman A."/>
            <person name="Abrahante J.E."/>
            <person name="Garbe J."/>
        </authorList>
    </citation>
    <scope>NUCLEOTIDE SEQUENCE</scope>
    <source>
        <strain evidence="8">Duluth1</strain>
        <tissue evidence="8">Whole animal</tissue>
    </source>
</reference>
<keyword evidence="2" id="KW-0472">Membrane</keyword>
<sequence>MDFSVVYCICFIIELFVLKGYKASPTLTVEVNDAFVNSSITFTCSTSSPPEAVVWFMSEEGSEEEKKVIAQWLDADHLRRTDNNAMDCSCLSEHVYSCSIKSVISRNDGQRWRCKAFDGIEYSIIKSYIIRLIYGPGVPKITYTIPANSDALWNALHDPIKVIVGSTIILMCSVDSVPNSTYTWDTGHKGSILTIVNVTRTTNTRHNCMAKNIMDTSFKGNVIGSNYSFANLDILYGPSTIALMYNNVTPIENKFKVIEGWSFKILCSASSNPAPRYTWSGHVAQQGDALIIRNVRTDIERNVTCKAENTMTDSVGKSVVGTTLVTVSMDVLYPPDVQRLQNQTVLLNNSLTVVCNLTLVGNPPASNYSWIRKDIGRVMGTGKTIIINNIRLTDEGEYQCNANNRMQPITNEVQYGSSQSTVYINVEYGAYVREFKSNQSHNSIAVNQGETVDLLCVADGDPEPVLRVMNTTRGNESILVEIKGREAKYRIQQAQCEYDTGNYTCLADNRYNEGRQLFALLVYCKCILLN</sequence>
<dbReference type="InterPro" id="IPR007110">
    <property type="entry name" value="Ig-like_dom"/>
</dbReference>
<comment type="caution">
    <text evidence="8">The sequence shown here is derived from an EMBL/GenBank/DDBJ whole genome shotgun (WGS) entry which is preliminary data.</text>
</comment>
<feature type="signal peptide" evidence="6">
    <location>
        <begin position="1"/>
        <end position="23"/>
    </location>
</feature>
<evidence type="ECO:0000313" key="9">
    <source>
        <dbReference type="Proteomes" id="UP000828390"/>
    </source>
</evidence>
<dbReference type="GO" id="GO:0016020">
    <property type="term" value="C:membrane"/>
    <property type="evidence" value="ECO:0007669"/>
    <property type="project" value="UniProtKB-SubCell"/>
</dbReference>
<name>A0A9D4G7S6_DREPO</name>
<accession>A0A9D4G7S6</accession>
<feature type="chain" id="PRO_5038492180" description="Ig-like domain-containing protein" evidence="6">
    <location>
        <begin position="24"/>
        <end position="530"/>
    </location>
</feature>
<feature type="domain" description="Ig-like" evidence="7">
    <location>
        <begin position="139"/>
        <end position="219"/>
    </location>
</feature>
<dbReference type="InterPro" id="IPR051275">
    <property type="entry name" value="Cell_adhesion_signaling"/>
</dbReference>
<reference evidence="8" key="1">
    <citation type="journal article" date="2019" name="bioRxiv">
        <title>The Genome of the Zebra Mussel, Dreissena polymorpha: A Resource for Invasive Species Research.</title>
        <authorList>
            <person name="McCartney M.A."/>
            <person name="Auch B."/>
            <person name="Kono T."/>
            <person name="Mallez S."/>
            <person name="Zhang Y."/>
            <person name="Obille A."/>
            <person name="Becker A."/>
            <person name="Abrahante J.E."/>
            <person name="Garbe J."/>
            <person name="Badalamenti J.P."/>
            <person name="Herman A."/>
            <person name="Mangelson H."/>
            <person name="Liachko I."/>
            <person name="Sullivan S."/>
            <person name="Sone E.D."/>
            <person name="Koren S."/>
            <person name="Silverstein K.A.T."/>
            <person name="Beckman K.B."/>
            <person name="Gohl D.M."/>
        </authorList>
    </citation>
    <scope>NUCLEOTIDE SEQUENCE</scope>
    <source>
        <strain evidence="8">Duluth1</strain>
        <tissue evidence="8">Whole animal</tissue>
    </source>
</reference>
<dbReference type="PROSITE" id="PS50835">
    <property type="entry name" value="IG_LIKE"/>
    <property type="match status" value="5"/>
</dbReference>
<evidence type="ECO:0000259" key="7">
    <source>
        <dbReference type="PROSITE" id="PS50835"/>
    </source>
</evidence>
<dbReference type="InterPro" id="IPR013783">
    <property type="entry name" value="Ig-like_fold"/>
</dbReference>
<dbReference type="SMART" id="SM00408">
    <property type="entry name" value="IGc2"/>
    <property type="match status" value="4"/>
</dbReference>
<keyword evidence="3" id="KW-1015">Disulfide bond</keyword>
<evidence type="ECO:0000256" key="6">
    <source>
        <dbReference type="SAM" id="SignalP"/>
    </source>
</evidence>
<dbReference type="InterPro" id="IPR036179">
    <property type="entry name" value="Ig-like_dom_sf"/>
</dbReference>
<evidence type="ECO:0000256" key="3">
    <source>
        <dbReference type="ARBA" id="ARBA00023157"/>
    </source>
</evidence>
<evidence type="ECO:0000256" key="1">
    <source>
        <dbReference type="ARBA" id="ARBA00004479"/>
    </source>
</evidence>
<dbReference type="Proteomes" id="UP000828390">
    <property type="component" value="Unassembled WGS sequence"/>
</dbReference>
<evidence type="ECO:0000256" key="2">
    <source>
        <dbReference type="ARBA" id="ARBA00023136"/>
    </source>
</evidence>
<dbReference type="PANTHER" id="PTHR11640:SF31">
    <property type="entry name" value="IRREGULAR CHIASM C-ROUGHEST PROTEIN-RELATED"/>
    <property type="match status" value="1"/>
</dbReference>
<keyword evidence="4" id="KW-0325">Glycoprotein</keyword>
<feature type="domain" description="Ig-like" evidence="7">
    <location>
        <begin position="335"/>
        <end position="410"/>
    </location>
</feature>
<dbReference type="Pfam" id="PF13927">
    <property type="entry name" value="Ig_3"/>
    <property type="match status" value="2"/>
</dbReference>
<keyword evidence="9" id="KW-1185">Reference proteome</keyword>
<keyword evidence="5" id="KW-0393">Immunoglobulin domain</keyword>
<organism evidence="8 9">
    <name type="scientific">Dreissena polymorpha</name>
    <name type="common">Zebra mussel</name>
    <name type="synonym">Mytilus polymorpha</name>
    <dbReference type="NCBI Taxonomy" id="45954"/>
    <lineage>
        <taxon>Eukaryota</taxon>
        <taxon>Metazoa</taxon>
        <taxon>Spiralia</taxon>
        <taxon>Lophotrochozoa</taxon>
        <taxon>Mollusca</taxon>
        <taxon>Bivalvia</taxon>
        <taxon>Autobranchia</taxon>
        <taxon>Heteroconchia</taxon>
        <taxon>Euheterodonta</taxon>
        <taxon>Imparidentia</taxon>
        <taxon>Neoheterodontei</taxon>
        <taxon>Myida</taxon>
        <taxon>Dreissenoidea</taxon>
        <taxon>Dreissenidae</taxon>
        <taxon>Dreissena</taxon>
    </lineage>
</organism>
<evidence type="ECO:0000256" key="4">
    <source>
        <dbReference type="ARBA" id="ARBA00023180"/>
    </source>
</evidence>
<proteinExistence type="predicted"/>
<dbReference type="SMART" id="SM00409">
    <property type="entry name" value="IG"/>
    <property type="match status" value="4"/>
</dbReference>